<evidence type="ECO:0000256" key="1">
    <source>
        <dbReference type="SAM" id="MobiDB-lite"/>
    </source>
</evidence>
<evidence type="ECO:0000313" key="3">
    <source>
        <dbReference type="EMBL" id="EFJ44703.1"/>
    </source>
</evidence>
<keyword evidence="4" id="KW-1185">Reference proteome</keyword>
<organism evidence="4">
    <name type="scientific">Volvox carteri f. nagariensis</name>
    <dbReference type="NCBI Taxonomy" id="3068"/>
    <lineage>
        <taxon>Eukaryota</taxon>
        <taxon>Viridiplantae</taxon>
        <taxon>Chlorophyta</taxon>
        <taxon>core chlorophytes</taxon>
        <taxon>Chlorophyceae</taxon>
        <taxon>CS clade</taxon>
        <taxon>Chlamydomonadales</taxon>
        <taxon>Volvocaceae</taxon>
        <taxon>Volvox</taxon>
    </lineage>
</organism>
<keyword evidence="2" id="KW-0732">Signal</keyword>
<feature type="region of interest" description="Disordered" evidence="1">
    <location>
        <begin position="165"/>
        <end position="248"/>
    </location>
</feature>
<protein>
    <submittedName>
        <fullName evidence="3">Uncharacterized protein</fullName>
    </submittedName>
</protein>
<sequence>MNLMAQGVVLVLLLLLMMMMATTSRCRLTAFLPRHCCCTASAIFFCPDMPTGPAASMCVDSGSRLLNGAGRGGQRWLRGCREGRGGCVCNTAGFTLVCAGLRDSSFRPPPPGSSRWCLVDFGSSGRLGLIPSPFATLERLDRVLQDLGIGGWLPLHQAAEELRNRHPHHGQHHDYQDGREGAAGSVADDEERRAAATTAAAARGPPAPAPAAAGVHDLGKETPTEACTGVDDGGGSGEDDDDDDDATAAGASMGLEIICPLHFDQPFGGYRVAHLGLSPPTLDRDVLFGSSSDFVGWDDALGAPRGGNLDDDDPRVGILTSTFRCALQADKLQAARRMAQDLAEEGSGLSVAAAALLRAAYNGI</sequence>
<feature type="compositionally biased region" description="Low complexity" evidence="1">
    <location>
        <begin position="195"/>
        <end position="214"/>
    </location>
</feature>
<dbReference type="KEGG" id="vcn:VOLCADRAFT_106293"/>
<dbReference type="EMBL" id="GL378362">
    <property type="protein sequence ID" value="EFJ44703.1"/>
    <property type="molecule type" value="Genomic_DNA"/>
</dbReference>
<reference evidence="3 4" key="1">
    <citation type="journal article" date="2010" name="Science">
        <title>Genomic analysis of organismal complexity in the multicellular green alga Volvox carteri.</title>
        <authorList>
            <person name="Prochnik S.E."/>
            <person name="Umen J."/>
            <person name="Nedelcu A.M."/>
            <person name="Hallmann A."/>
            <person name="Miller S.M."/>
            <person name="Nishii I."/>
            <person name="Ferris P."/>
            <person name="Kuo A."/>
            <person name="Mitros T."/>
            <person name="Fritz-Laylin L.K."/>
            <person name="Hellsten U."/>
            <person name="Chapman J."/>
            <person name="Simakov O."/>
            <person name="Rensing S.A."/>
            <person name="Terry A."/>
            <person name="Pangilinan J."/>
            <person name="Kapitonov V."/>
            <person name="Jurka J."/>
            <person name="Salamov A."/>
            <person name="Shapiro H."/>
            <person name="Schmutz J."/>
            <person name="Grimwood J."/>
            <person name="Lindquist E."/>
            <person name="Lucas S."/>
            <person name="Grigoriev I.V."/>
            <person name="Schmitt R."/>
            <person name="Kirk D."/>
            <person name="Rokhsar D.S."/>
        </authorList>
    </citation>
    <scope>NUCLEOTIDE SEQUENCE [LARGE SCALE GENOMIC DNA]</scope>
    <source>
        <strain evidence="4">f. Nagariensis / Eve</strain>
    </source>
</reference>
<proteinExistence type="predicted"/>
<dbReference type="OrthoDB" id="5835829at2759"/>
<dbReference type="InParanoid" id="D8U6E6"/>
<feature type="signal peptide" evidence="2">
    <location>
        <begin position="1"/>
        <end position="26"/>
    </location>
</feature>
<name>D8U6E6_VOLCA</name>
<dbReference type="Proteomes" id="UP000001058">
    <property type="component" value="Unassembled WGS sequence"/>
</dbReference>
<dbReference type="AlphaFoldDB" id="D8U6E6"/>
<dbReference type="GeneID" id="9624049"/>
<feature type="compositionally biased region" description="Acidic residues" evidence="1">
    <location>
        <begin position="237"/>
        <end position="246"/>
    </location>
</feature>
<gene>
    <name evidence="3" type="ORF">VOLCADRAFT_106293</name>
</gene>
<accession>D8U6E6</accession>
<dbReference type="RefSeq" id="XP_002954279.1">
    <property type="nucleotide sequence ID" value="XM_002954233.1"/>
</dbReference>
<evidence type="ECO:0000313" key="4">
    <source>
        <dbReference type="Proteomes" id="UP000001058"/>
    </source>
</evidence>
<evidence type="ECO:0000256" key="2">
    <source>
        <dbReference type="SAM" id="SignalP"/>
    </source>
</evidence>
<feature type="chain" id="PRO_5003124212" evidence="2">
    <location>
        <begin position="27"/>
        <end position="364"/>
    </location>
</feature>